<feature type="region of interest" description="Disordered" evidence="1">
    <location>
        <begin position="243"/>
        <end position="290"/>
    </location>
</feature>
<feature type="region of interest" description="Disordered" evidence="1">
    <location>
        <begin position="551"/>
        <end position="575"/>
    </location>
</feature>
<dbReference type="SUPFAM" id="SSF50630">
    <property type="entry name" value="Acid proteases"/>
    <property type="match status" value="1"/>
</dbReference>
<dbReference type="Gene3D" id="2.40.70.10">
    <property type="entry name" value="Acid Proteases"/>
    <property type="match status" value="1"/>
</dbReference>
<feature type="compositionally biased region" description="Basic and acidic residues" evidence="1">
    <location>
        <begin position="552"/>
        <end position="561"/>
    </location>
</feature>
<comment type="caution">
    <text evidence="2">The sequence shown here is derived from an EMBL/GenBank/DDBJ whole genome shotgun (WGS) entry which is preliminary data.</text>
</comment>
<feature type="compositionally biased region" description="Polar residues" evidence="1">
    <location>
        <begin position="243"/>
        <end position="266"/>
    </location>
</feature>
<organism evidence="2 3">
    <name type="scientific">Trichonephila clavata</name>
    <name type="common">Joro spider</name>
    <name type="synonym">Nephila clavata</name>
    <dbReference type="NCBI Taxonomy" id="2740835"/>
    <lineage>
        <taxon>Eukaryota</taxon>
        <taxon>Metazoa</taxon>
        <taxon>Ecdysozoa</taxon>
        <taxon>Arthropoda</taxon>
        <taxon>Chelicerata</taxon>
        <taxon>Arachnida</taxon>
        <taxon>Araneae</taxon>
        <taxon>Araneomorphae</taxon>
        <taxon>Entelegynae</taxon>
        <taxon>Araneoidea</taxon>
        <taxon>Nephilidae</taxon>
        <taxon>Trichonephila</taxon>
    </lineage>
</organism>
<evidence type="ECO:0000256" key="1">
    <source>
        <dbReference type="SAM" id="MobiDB-lite"/>
    </source>
</evidence>
<gene>
    <name evidence="2" type="primary">AVEN_222096_1</name>
    <name evidence="2" type="ORF">TNCT_708171</name>
</gene>
<name>A0A8X6KN55_TRICU</name>
<evidence type="ECO:0000313" key="3">
    <source>
        <dbReference type="Proteomes" id="UP000887116"/>
    </source>
</evidence>
<dbReference type="Proteomes" id="UP000887116">
    <property type="component" value="Unassembled WGS sequence"/>
</dbReference>
<dbReference type="AlphaFoldDB" id="A0A8X6KN55"/>
<feature type="region of interest" description="Disordered" evidence="1">
    <location>
        <begin position="1"/>
        <end position="51"/>
    </location>
</feature>
<accession>A0A8X6KN55</accession>
<sequence>MKNNPNQTFKKKEEFRKPFPIKKSQPVGGYHDNHSPGPSRTVPRFPSSRTEGRKPIQCYGCGTPGVVKSKCPTCTRTNEIETEVNCMTLFNLNSDLYPSSVIVLKIFGEKIAVCADTGASHTIAGEKLFKFLQEHGITFTNKVISFMMSDGIRQTITALRTVIDLYIEGKVIPTEFLVLPEAKGNKTLLGLDFLNAAGIVLDVQGGKWHFSENPRKQYIFFKKTLKDLNIKFLNYDDSTLNNGSNGTNILPNTPMEDSNSMKNASEQKQRDKRHVASQPNYPQFDKKHHDKRSVLVLKQQTLEIQVPDHPPVLIQTPERVEQKLSNLHPPNNFHIAEEPHEEDYDAETEQFYPRIALARLTGGNEENVQPNEEPHEEDFDAHTGQFYPRTALARLTGRNEENMQHNGMHHIFPPNNFHTAEEPHEEDFDAHTGQFYPRTAVARLTGRNKMHRNKHGHKPGVDIIIEKKIQKDSVADVGQKIIKNTTQVKMSVTKSLNQDQGIHQNGIAHEPHQINDLMSNFDENKNGKYYSPIKRKASEVSSANGGETLQEVFEKDEKIQETDPITGTKEESRKVIRKTSNTISENLPRNVESIGKKSNHVMIMQPQEENEDEIVIAKRADKNNEDESNKIFPTDDSGTKLVEVQNINKPKKRFMSKFGNYNVNPFRKNMKYPSLTMPYENMRDHPHSNISIPKSVSIRAPQQNFENDLDLENNPFLHGFPENSEVLPETEYEYNDLSDELQEPNQRKRTLEILLPSNILKRDEKNNNEGENFDTDFLKHRQDPHLQDIENSFIQDQFSNYAENIPYLSNNQKSPDYQIREGEMFPNSHIKRDEKRVQIELHKLPFEIEVNDPNNHLQMIANKNKRYATPLTTSTSKEILSSKKKRSKIYQREFKKKA</sequence>
<keyword evidence="3" id="KW-1185">Reference proteome</keyword>
<reference evidence="2" key="1">
    <citation type="submission" date="2020-07" db="EMBL/GenBank/DDBJ databases">
        <title>Multicomponent nature underlies the extraordinary mechanical properties of spider dragline silk.</title>
        <authorList>
            <person name="Kono N."/>
            <person name="Nakamura H."/>
            <person name="Mori M."/>
            <person name="Yoshida Y."/>
            <person name="Ohtoshi R."/>
            <person name="Malay A.D."/>
            <person name="Moran D.A.P."/>
            <person name="Tomita M."/>
            <person name="Numata K."/>
            <person name="Arakawa K."/>
        </authorList>
    </citation>
    <scope>NUCLEOTIDE SEQUENCE</scope>
</reference>
<dbReference type="InterPro" id="IPR021109">
    <property type="entry name" value="Peptidase_aspartic_dom_sf"/>
</dbReference>
<dbReference type="EMBL" id="BMAO01012006">
    <property type="protein sequence ID" value="GFQ78331.1"/>
    <property type="molecule type" value="Genomic_DNA"/>
</dbReference>
<protein>
    <submittedName>
        <fullName evidence="2">Uncharacterized protein</fullName>
    </submittedName>
</protein>
<dbReference type="CDD" id="cd00303">
    <property type="entry name" value="retropepsin_like"/>
    <property type="match status" value="1"/>
</dbReference>
<dbReference type="OrthoDB" id="6449442at2759"/>
<evidence type="ECO:0000313" key="2">
    <source>
        <dbReference type="EMBL" id="GFQ78331.1"/>
    </source>
</evidence>
<proteinExistence type="predicted"/>